<evidence type="ECO:0000313" key="1">
    <source>
        <dbReference type="EMBL" id="OMH40386.1"/>
    </source>
</evidence>
<protein>
    <submittedName>
        <fullName evidence="1">Uncharacterized protein</fullName>
    </submittedName>
</protein>
<reference evidence="1 2" key="1">
    <citation type="submission" date="2016-10" db="EMBL/GenBank/DDBJ databases">
        <title>Genome sequence of a sulfur-reducing bacterium Desulfurobacterium indicum K6013.</title>
        <authorList>
            <person name="Cao J."/>
            <person name="Shao Z."/>
            <person name="Alain K."/>
            <person name="Jebbar M."/>
        </authorList>
    </citation>
    <scope>NUCLEOTIDE SEQUENCE [LARGE SCALE GENOMIC DNA]</scope>
    <source>
        <strain evidence="1 2">K6013</strain>
    </source>
</reference>
<dbReference type="EMBL" id="MOEN01000018">
    <property type="protein sequence ID" value="OMH40386.1"/>
    <property type="molecule type" value="Genomic_DNA"/>
</dbReference>
<dbReference type="AlphaFoldDB" id="A0A1R1MKU7"/>
<dbReference type="OrthoDB" id="11948at2"/>
<evidence type="ECO:0000313" key="2">
    <source>
        <dbReference type="Proteomes" id="UP000187408"/>
    </source>
</evidence>
<proteinExistence type="predicted"/>
<organism evidence="1 2">
    <name type="scientific">Desulfurobacterium indicum</name>
    <dbReference type="NCBI Taxonomy" id="1914305"/>
    <lineage>
        <taxon>Bacteria</taxon>
        <taxon>Pseudomonadati</taxon>
        <taxon>Aquificota</taxon>
        <taxon>Aquificia</taxon>
        <taxon>Desulfurobacteriales</taxon>
        <taxon>Desulfurobacteriaceae</taxon>
        <taxon>Desulfurobacterium</taxon>
    </lineage>
</organism>
<name>A0A1R1MKU7_9BACT</name>
<dbReference type="STRING" id="1914305.BLW93_05525"/>
<sequence length="263" mass="30207">MATLNELLKDYIEINGEAKMILKHSKNIVEARVGDVLELSTNKNPILVCVIDDVLPYETVLMSYLWEMATSSDLIVNFEHPLRDKWILQGDLVLYITENLLGSAKLVGRIDRKDVKIMKQYLEDENFRLPGEKSGTGDKLPVKREFKLFEAQRSKEIFLNFVKEIEEKEKTLFYIPGKMLETLPAVAGREKEAVAMENFIVFSHENKLRVKVINSGIINKPALIKVFNMELYVENLPEEFTIEIEKPVANVEYIAKTITIEGK</sequence>
<dbReference type="RefSeq" id="WP_076713106.1">
    <property type="nucleotide sequence ID" value="NZ_MOEN01000018.1"/>
</dbReference>
<keyword evidence="2" id="KW-1185">Reference proteome</keyword>
<dbReference type="Proteomes" id="UP000187408">
    <property type="component" value="Unassembled WGS sequence"/>
</dbReference>
<comment type="caution">
    <text evidence="1">The sequence shown here is derived from an EMBL/GenBank/DDBJ whole genome shotgun (WGS) entry which is preliminary data.</text>
</comment>
<accession>A0A1R1MKU7</accession>
<gene>
    <name evidence="1" type="ORF">BLW93_05525</name>
</gene>